<dbReference type="GO" id="GO:0022857">
    <property type="term" value="F:transmembrane transporter activity"/>
    <property type="evidence" value="ECO:0007669"/>
    <property type="project" value="InterPro"/>
</dbReference>
<reference evidence="3 4" key="1">
    <citation type="submission" date="2020-03" db="EMBL/GenBank/DDBJ databases">
        <title>Genomic Encyclopedia of Type Strains, Phase IV (KMG-IV): sequencing the most valuable type-strain genomes for metagenomic binning, comparative biology and taxonomic classification.</title>
        <authorList>
            <person name="Goeker M."/>
        </authorList>
    </citation>
    <scope>NUCLEOTIDE SEQUENCE [LARGE SCALE GENOMIC DNA]</scope>
    <source>
        <strain evidence="3 4">DSM 24233</strain>
    </source>
</reference>
<organism evidence="3 4">
    <name type="scientific">Desulfobaculum xiamenense</name>
    <dbReference type="NCBI Taxonomy" id="995050"/>
    <lineage>
        <taxon>Bacteria</taxon>
        <taxon>Pseudomonadati</taxon>
        <taxon>Thermodesulfobacteriota</taxon>
        <taxon>Desulfovibrionia</taxon>
        <taxon>Desulfovibrionales</taxon>
        <taxon>Desulfovibrionaceae</taxon>
        <taxon>Desulfobaculum</taxon>
    </lineage>
</organism>
<dbReference type="SUPFAM" id="SSF53850">
    <property type="entry name" value="Periplasmic binding protein-like II"/>
    <property type="match status" value="1"/>
</dbReference>
<comment type="caution">
    <text evidence="3">The sequence shown here is derived from an EMBL/GenBank/DDBJ whole genome shotgun (WGS) entry which is preliminary data.</text>
</comment>
<feature type="signal peptide" evidence="1">
    <location>
        <begin position="1"/>
        <end position="27"/>
    </location>
</feature>
<evidence type="ECO:0000313" key="3">
    <source>
        <dbReference type="EMBL" id="NJB68855.1"/>
    </source>
</evidence>
<keyword evidence="4" id="KW-1185">Reference proteome</keyword>
<gene>
    <name evidence="3" type="ORF">GGQ74_002528</name>
</gene>
<evidence type="ECO:0000256" key="1">
    <source>
        <dbReference type="SAM" id="SignalP"/>
    </source>
</evidence>
<name>A0A846QTQ0_9BACT</name>
<dbReference type="CDD" id="cd13641">
    <property type="entry name" value="PBP2_HisX_like"/>
    <property type="match status" value="1"/>
</dbReference>
<evidence type="ECO:0000259" key="2">
    <source>
        <dbReference type="Pfam" id="PF04069"/>
    </source>
</evidence>
<dbReference type="RefSeq" id="WP_209280167.1">
    <property type="nucleotide sequence ID" value="NZ_JAATJA010000002.1"/>
</dbReference>
<keyword evidence="1" id="KW-0732">Signal</keyword>
<dbReference type="GO" id="GO:0043190">
    <property type="term" value="C:ATP-binding cassette (ABC) transporter complex"/>
    <property type="evidence" value="ECO:0007669"/>
    <property type="project" value="InterPro"/>
</dbReference>
<feature type="chain" id="PRO_5032465613" evidence="1">
    <location>
        <begin position="28"/>
        <end position="332"/>
    </location>
</feature>
<accession>A0A846QTQ0</accession>
<evidence type="ECO:0000313" key="4">
    <source>
        <dbReference type="Proteomes" id="UP000580856"/>
    </source>
</evidence>
<dbReference type="Pfam" id="PF04069">
    <property type="entry name" value="OpuAC"/>
    <property type="match status" value="1"/>
</dbReference>
<feature type="domain" description="ABC-type glycine betaine transport system substrate-binding" evidence="2">
    <location>
        <begin position="31"/>
        <end position="311"/>
    </location>
</feature>
<dbReference type="Gene3D" id="3.40.190.100">
    <property type="entry name" value="Glycine betaine-binding periplasmic protein, domain 2"/>
    <property type="match status" value="1"/>
</dbReference>
<dbReference type="Gene3D" id="3.40.190.10">
    <property type="entry name" value="Periplasmic binding protein-like II"/>
    <property type="match status" value="1"/>
</dbReference>
<dbReference type="EMBL" id="JAATJA010000002">
    <property type="protein sequence ID" value="NJB68855.1"/>
    <property type="molecule type" value="Genomic_DNA"/>
</dbReference>
<dbReference type="AlphaFoldDB" id="A0A846QTQ0"/>
<dbReference type="Proteomes" id="UP000580856">
    <property type="component" value="Unassembled WGS sequence"/>
</dbReference>
<proteinExistence type="predicted"/>
<protein>
    <submittedName>
        <fullName evidence="3">Glycine betaine/proline transport system substrate-binding protein</fullName>
    </submittedName>
</protein>
<dbReference type="InterPro" id="IPR007210">
    <property type="entry name" value="ABC_Gly_betaine_transp_sub-bd"/>
</dbReference>
<sequence length="332" mass="37348">MRFTRPARWASALLLLLSMVFAGSVGAASNKPIIFADMSWDSIMVHNRIVAFIIGHGMGYESEFVPGSTPVMVKAMMLGDVDVDMESWTQNVQEVYDEAIASGRVIDLGPNYPDSWQGWLVPTYVIKGDPERGIEPMAPDLRSVADLPRYRELFRDPENPDMGRFYNAIAGWQATAFNERKLAAYGLDKHFTSFVAGSDAALSGSMLRAYERGKPWFGYYWGPTWVLGMLDMTPLEEPAYDAKTWDESAACAFPSVEVNKLVTTDLAERAPEVVELLRRYTTTLALNNEFLAYMKQNKATAEDTAKWFLREHRDLWTGWVSPEVARKVEAAL</sequence>